<feature type="compositionally biased region" description="Low complexity" evidence="8">
    <location>
        <begin position="15"/>
        <end position="24"/>
    </location>
</feature>
<dbReference type="EMBL" id="CENE01000002">
    <property type="protein sequence ID" value="CEQ39045.1"/>
    <property type="molecule type" value="Genomic_DNA"/>
</dbReference>
<keyword evidence="6 7" id="KW-0539">Nucleus</keyword>
<sequence length="673" mass="72360">MPPRPIKQEPSASNSLPSPLTDSPLPSPLPTSSNYTDFVLRSTAPSSSSGWKHNIMKFVTVGERVVDPAQPDTFTRPVKLNRKDPRTVRRLTDEDRERHNTRAMQRAAEARGAAMDVDVKSEVKGEEDEKPGASVKAEKEELDLSLVGKGTSGLVPSARQRGGGGMFKKKTRRVYVSSEEARRLKREEWQPWVLEDDEGAERWIGRMEGGAGEMDVQGGGSGGGAAADQGRIAQGEKNGAGLKGWRPAAAASDAGGGGSSYVAFVFGDNGDEFQVVPIHRWYKFNQGPKYLTLAEEEAEEEYNRQQKSKEAERWIMHRRAAPPSTSGSSTPQPSATVSASQPSVSAAALRSRMMAKSAAGIRVDGADDVRGRPRVRTVISTGDGGNGAKGGKRRNRQEQEQGDDEFDYEEDFQDDEEGIAKIDDLADEEETKELEERIRREMRAAERPDTIPDDDEEDEIDALTNTGKELKKLVKKSDKSGAYESDEDENPYASSDEDDTASITSESRPAPSSRQSSPQPPSARAHSPSRGASHSRHASPSTGAGSALVAKRATSPSGRSSRAPSPGPSSGKRKRTADGAGSDSDLDGTKRRKNLSLTAKSPSPGADASGLLTQADLVAYLKTRPNQTSTTKEVLTHFRKALKSEPGNKAAIGGLLKAVANFVEGTLVLKPGL</sequence>
<evidence type="ECO:0000256" key="3">
    <source>
        <dbReference type="ARBA" id="ARBA00023015"/>
    </source>
</evidence>
<evidence type="ECO:0000256" key="1">
    <source>
        <dbReference type="ARBA" id="ARBA00004123"/>
    </source>
</evidence>
<comment type="subcellular location">
    <subcellularLocation>
        <location evidence="1 7">Nucleus</location>
    </subcellularLocation>
</comment>
<feature type="region of interest" description="Disordered" evidence="8">
    <location>
        <begin position="320"/>
        <end position="351"/>
    </location>
</feature>
<feature type="compositionally biased region" description="Acidic residues" evidence="8">
    <location>
        <begin position="451"/>
        <end position="461"/>
    </location>
</feature>
<feature type="compositionally biased region" description="Basic and acidic residues" evidence="8">
    <location>
        <begin position="468"/>
        <end position="481"/>
    </location>
</feature>
<reference evidence="10" key="1">
    <citation type="submission" date="2015-02" db="EMBL/GenBank/DDBJ databases">
        <authorList>
            <person name="Gon?alves P."/>
        </authorList>
    </citation>
    <scope>NUCLEOTIDE SEQUENCE [LARGE SCALE GENOMIC DNA]</scope>
</reference>
<evidence type="ECO:0000256" key="7">
    <source>
        <dbReference type="RuleBase" id="RU366044"/>
    </source>
</evidence>
<feature type="region of interest" description="Disordered" evidence="8">
    <location>
        <begin position="69"/>
        <end position="101"/>
    </location>
</feature>
<dbReference type="GO" id="GO:0032968">
    <property type="term" value="P:positive regulation of transcription elongation by RNA polymerase II"/>
    <property type="evidence" value="ECO:0007669"/>
    <property type="project" value="InterPro"/>
</dbReference>
<dbReference type="GO" id="GO:0005674">
    <property type="term" value="C:transcription factor TFIIF complex"/>
    <property type="evidence" value="ECO:0007669"/>
    <property type="project" value="TreeGrafter"/>
</dbReference>
<evidence type="ECO:0000256" key="4">
    <source>
        <dbReference type="ARBA" id="ARBA00023125"/>
    </source>
</evidence>
<keyword evidence="5 7" id="KW-0804">Transcription</keyword>
<feature type="compositionally biased region" description="Low complexity" evidence="8">
    <location>
        <begin position="321"/>
        <end position="348"/>
    </location>
</feature>
<evidence type="ECO:0000256" key="6">
    <source>
        <dbReference type="ARBA" id="ARBA00023242"/>
    </source>
</evidence>
<dbReference type="InterPro" id="IPR008851">
    <property type="entry name" value="TFIIF-alpha"/>
</dbReference>
<gene>
    <name evidence="9" type="primary">SPOSA6832_00531</name>
</gene>
<feature type="compositionally biased region" description="Low complexity" evidence="8">
    <location>
        <begin position="555"/>
        <end position="570"/>
    </location>
</feature>
<proteinExistence type="inferred from homology"/>
<dbReference type="GO" id="GO:0016251">
    <property type="term" value="F:RNA polymerase II general transcription initiation factor activity"/>
    <property type="evidence" value="ECO:0007669"/>
    <property type="project" value="TreeGrafter"/>
</dbReference>
<feature type="region of interest" description="Disordered" evidence="8">
    <location>
        <begin position="210"/>
        <end position="229"/>
    </location>
</feature>
<accession>A0A0D6EHH9</accession>
<evidence type="ECO:0000256" key="5">
    <source>
        <dbReference type="ARBA" id="ARBA00023163"/>
    </source>
</evidence>
<dbReference type="GO" id="GO:0003677">
    <property type="term" value="F:DNA binding"/>
    <property type="evidence" value="ECO:0007669"/>
    <property type="project" value="UniProtKB-KW"/>
</dbReference>
<comment type="function">
    <text evidence="7">TFIIF is a general transcription initiation factor that binds to RNA polymerase II and helps to recruit it to the initiation complex in collaboration with TFIIB. It promotes transcription elongation.</text>
</comment>
<keyword evidence="3 7" id="KW-0805">Transcription regulation</keyword>
<dbReference type="Proteomes" id="UP000243876">
    <property type="component" value="Unassembled WGS sequence"/>
</dbReference>
<dbReference type="SUPFAM" id="SSF50916">
    <property type="entry name" value="Rap30/74 interaction domains"/>
    <property type="match status" value="2"/>
</dbReference>
<dbReference type="Pfam" id="PF05793">
    <property type="entry name" value="TFIIF_alpha"/>
    <property type="match status" value="1"/>
</dbReference>
<name>A0A0D6EHH9_SPOSA</name>
<dbReference type="GO" id="GO:0001096">
    <property type="term" value="F:TFIIF-class transcription factor complex binding"/>
    <property type="evidence" value="ECO:0007669"/>
    <property type="project" value="TreeGrafter"/>
</dbReference>
<dbReference type="AlphaFoldDB" id="A0A0D6EHH9"/>
<feature type="region of interest" description="Disordered" evidence="8">
    <location>
        <begin position="365"/>
        <end position="609"/>
    </location>
</feature>
<evidence type="ECO:0000313" key="9">
    <source>
        <dbReference type="EMBL" id="CEQ39045.1"/>
    </source>
</evidence>
<protein>
    <recommendedName>
        <fullName evidence="7">Transcription initiation factor IIF subunit alpha</fullName>
    </recommendedName>
</protein>
<feature type="compositionally biased region" description="Basic and acidic residues" evidence="8">
    <location>
        <begin position="81"/>
        <end position="100"/>
    </location>
</feature>
<dbReference type="InterPro" id="IPR011039">
    <property type="entry name" value="TFIIF_interaction"/>
</dbReference>
<evidence type="ECO:0000256" key="8">
    <source>
        <dbReference type="SAM" id="MobiDB-lite"/>
    </source>
</evidence>
<feature type="compositionally biased region" description="Acidic residues" evidence="8">
    <location>
        <begin position="400"/>
        <end position="417"/>
    </location>
</feature>
<feature type="compositionally biased region" description="Low complexity" evidence="8">
    <location>
        <begin position="507"/>
        <end position="532"/>
    </location>
</feature>
<keyword evidence="10" id="KW-1185">Reference proteome</keyword>
<evidence type="ECO:0000313" key="10">
    <source>
        <dbReference type="Proteomes" id="UP000243876"/>
    </source>
</evidence>
<feature type="region of interest" description="Disordered" evidence="8">
    <location>
        <begin position="1"/>
        <end position="36"/>
    </location>
</feature>
<dbReference type="PANTHER" id="PTHR13011:SF0">
    <property type="entry name" value="GENERAL TRANSCRIPTION FACTOR IIF SUBUNIT 1"/>
    <property type="match status" value="1"/>
</dbReference>
<dbReference type="GO" id="GO:0006367">
    <property type="term" value="P:transcription initiation at RNA polymerase II promoter"/>
    <property type="evidence" value="ECO:0007669"/>
    <property type="project" value="InterPro"/>
</dbReference>
<feature type="compositionally biased region" description="Gly residues" evidence="8">
    <location>
        <begin position="210"/>
        <end position="225"/>
    </location>
</feature>
<dbReference type="OrthoDB" id="2504792at2759"/>
<dbReference type="PANTHER" id="PTHR13011">
    <property type="entry name" value="TFIIF-ALPHA"/>
    <property type="match status" value="1"/>
</dbReference>
<comment type="similarity">
    <text evidence="2 7">Belongs to the TFIIF alpha subunit family.</text>
</comment>
<evidence type="ECO:0000256" key="2">
    <source>
        <dbReference type="ARBA" id="ARBA00005249"/>
    </source>
</evidence>
<feature type="region of interest" description="Disordered" evidence="8">
    <location>
        <begin position="150"/>
        <end position="170"/>
    </location>
</feature>
<feature type="compositionally biased region" description="Acidic residues" evidence="8">
    <location>
        <begin position="484"/>
        <end position="500"/>
    </location>
</feature>
<organism evidence="9 10">
    <name type="scientific">Sporidiobolus salmonicolor</name>
    <name type="common">Yeast-like fungus</name>
    <name type="synonym">Sporobolomyces salmonicolor</name>
    <dbReference type="NCBI Taxonomy" id="5005"/>
    <lineage>
        <taxon>Eukaryota</taxon>
        <taxon>Fungi</taxon>
        <taxon>Dikarya</taxon>
        <taxon>Basidiomycota</taxon>
        <taxon>Pucciniomycotina</taxon>
        <taxon>Microbotryomycetes</taxon>
        <taxon>Sporidiobolales</taxon>
        <taxon>Sporidiobolaceae</taxon>
        <taxon>Sporobolomyces</taxon>
    </lineage>
</organism>
<keyword evidence="4 7" id="KW-0238">DNA-binding</keyword>
<feature type="compositionally biased region" description="Basic and acidic residues" evidence="8">
    <location>
        <begin position="434"/>
        <end position="450"/>
    </location>
</feature>